<reference evidence="2 3" key="1">
    <citation type="journal article" date="2018" name="Sci. Rep.">
        <title>Comparative genomics provides insights into the lifestyle and reveals functional heterogeneity of dark septate endophytic fungi.</title>
        <authorList>
            <person name="Knapp D.G."/>
            <person name="Nemeth J.B."/>
            <person name="Barry K."/>
            <person name="Hainaut M."/>
            <person name="Henrissat B."/>
            <person name="Johnson J."/>
            <person name="Kuo A."/>
            <person name="Lim J.H.P."/>
            <person name="Lipzen A."/>
            <person name="Nolan M."/>
            <person name="Ohm R.A."/>
            <person name="Tamas L."/>
            <person name="Grigoriev I.V."/>
            <person name="Spatafora J.W."/>
            <person name="Nagy L.G."/>
            <person name="Kovacs G.M."/>
        </authorList>
    </citation>
    <scope>NUCLEOTIDE SEQUENCE [LARGE SCALE GENOMIC DNA]</scope>
    <source>
        <strain evidence="2 3">DSE2036</strain>
    </source>
</reference>
<keyword evidence="1" id="KW-0472">Membrane</keyword>
<feature type="transmembrane region" description="Helical" evidence="1">
    <location>
        <begin position="31"/>
        <end position="49"/>
    </location>
</feature>
<feature type="transmembrane region" description="Helical" evidence="1">
    <location>
        <begin position="69"/>
        <end position="88"/>
    </location>
</feature>
<dbReference type="Proteomes" id="UP000244855">
    <property type="component" value="Unassembled WGS sequence"/>
</dbReference>
<keyword evidence="1" id="KW-0812">Transmembrane</keyword>
<dbReference type="AlphaFoldDB" id="A0A2V1DHG9"/>
<evidence type="ECO:0000313" key="2">
    <source>
        <dbReference type="EMBL" id="PVH97592.1"/>
    </source>
</evidence>
<gene>
    <name evidence="2" type="ORF">DM02DRAFT_532971</name>
</gene>
<dbReference type="STRING" id="97972.A0A2V1DHG9"/>
<dbReference type="PANTHER" id="PTHR35043">
    <property type="entry name" value="TRANSCRIPTION FACTOR DOMAIN-CONTAINING PROTEIN"/>
    <property type="match status" value="1"/>
</dbReference>
<evidence type="ECO:0000313" key="3">
    <source>
        <dbReference type="Proteomes" id="UP000244855"/>
    </source>
</evidence>
<dbReference type="PANTHER" id="PTHR35043:SF9">
    <property type="match status" value="1"/>
</dbReference>
<evidence type="ECO:0000256" key="1">
    <source>
        <dbReference type="SAM" id="Phobius"/>
    </source>
</evidence>
<accession>A0A2V1DHG9</accession>
<protein>
    <submittedName>
        <fullName evidence="2">Uncharacterized protein</fullName>
    </submittedName>
</protein>
<dbReference type="EMBL" id="KZ805433">
    <property type="protein sequence ID" value="PVH97592.1"/>
    <property type="molecule type" value="Genomic_DNA"/>
</dbReference>
<name>A0A2V1DHG9_9PLEO</name>
<dbReference type="OrthoDB" id="3061561at2759"/>
<feature type="transmembrane region" description="Helical" evidence="1">
    <location>
        <begin position="199"/>
        <end position="219"/>
    </location>
</feature>
<feature type="non-terminal residue" evidence="2">
    <location>
        <position position="231"/>
    </location>
</feature>
<organism evidence="2 3">
    <name type="scientific">Periconia macrospinosa</name>
    <dbReference type="NCBI Taxonomy" id="97972"/>
    <lineage>
        <taxon>Eukaryota</taxon>
        <taxon>Fungi</taxon>
        <taxon>Dikarya</taxon>
        <taxon>Ascomycota</taxon>
        <taxon>Pezizomycotina</taxon>
        <taxon>Dothideomycetes</taxon>
        <taxon>Pleosporomycetidae</taxon>
        <taxon>Pleosporales</taxon>
        <taxon>Massarineae</taxon>
        <taxon>Periconiaceae</taxon>
        <taxon>Periconia</taxon>
    </lineage>
</organism>
<proteinExistence type="predicted"/>
<sequence length="231" mass="26319">MNVTVYNLFRNRTGGWEPVGWQPEPRIRGTWSILSNCIITILLCVWTAVHLNTPEYGGKTKQNIRKVGWLFVGVLAPELVAFMAWDQMQEAKKLTKNMRKAHKWTNLHSLYAIMGGFAFSSQDLPTNFLRDAPKRKTLTRTGLLLLARCDPQAIPNLSVTEIEDKSKADGFKKLILCLQAGRFLASTVYRMSTGYTITLLELNTMIYCICALFVIIFWWNKPLDVSEPTTI</sequence>
<keyword evidence="1" id="KW-1133">Transmembrane helix</keyword>
<keyword evidence="3" id="KW-1185">Reference proteome</keyword>